<dbReference type="Proteomes" id="UP000243605">
    <property type="component" value="Unassembled WGS sequence"/>
</dbReference>
<keyword evidence="1" id="KW-1133">Transmembrane helix</keyword>
<evidence type="ECO:0000256" key="1">
    <source>
        <dbReference type="SAM" id="Phobius"/>
    </source>
</evidence>
<dbReference type="EMBL" id="FOIT01000001">
    <property type="protein sequence ID" value="SEV88558.1"/>
    <property type="molecule type" value="Genomic_DNA"/>
</dbReference>
<evidence type="ECO:0000313" key="3">
    <source>
        <dbReference type="Proteomes" id="UP000243605"/>
    </source>
</evidence>
<keyword evidence="1" id="KW-0472">Membrane</keyword>
<dbReference type="AlphaFoldDB" id="A0A662Z1V8"/>
<reference evidence="2 3" key="1">
    <citation type="submission" date="2016-10" db="EMBL/GenBank/DDBJ databases">
        <authorList>
            <person name="Varghese N."/>
            <person name="Submissions S."/>
        </authorList>
    </citation>
    <scope>NUCLEOTIDE SEQUENCE [LARGE SCALE GENOMIC DNA]</scope>
    <source>
        <strain evidence="2 3">IBRC-M10081</strain>
    </source>
</reference>
<accession>A0A662Z1V8</accession>
<keyword evidence="1" id="KW-0812">Transmembrane</keyword>
<sequence>MLQDIAFLLSITGIISGSLAIIFDALIFVTTAIIFVRFLLKLKHIFKYSNSNLIKVK</sequence>
<protein>
    <submittedName>
        <fullName evidence="2">Uncharacterized protein</fullName>
    </submittedName>
</protein>
<evidence type="ECO:0000313" key="2">
    <source>
        <dbReference type="EMBL" id="SEV88558.1"/>
    </source>
</evidence>
<keyword evidence="3" id="KW-1185">Reference proteome</keyword>
<gene>
    <name evidence="2" type="ORF">SAMN05192557_0733</name>
</gene>
<name>A0A662Z1V8_9STAP</name>
<feature type="transmembrane region" description="Helical" evidence="1">
    <location>
        <begin position="6"/>
        <end position="39"/>
    </location>
</feature>
<dbReference type="RefSeq" id="WP_180366193.1">
    <property type="nucleotide sequence ID" value="NZ_FOIT01000001.1"/>
</dbReference>
<organism evidence="2 3">
    <name type="scientific">Aliicoccus persicus</name>
    <dbReference type="NCBI Taxonomy" id="930138"/>
    <lineage>
        <taxon>Bacteria</taxon>
        <taxon>Bacillati</taxon>
        <taxon>Bacillota</taxon>
        <taxon>Bacilli</taxon>
        <taxon>Bacillales</taxon>
        <taxon>Staphylococcaceae</taxon>
        <taxon>Aliicoccus</taxon>
    </lineage>
</organism>
<proteinExistence type="predicted"/>